<feature type="domain" description="Bacteriophage T5 Orf172 DNA-binding" evidence="2">
    <location>
        <begin position="307"/>
        <end position="396"/>
    </location>
</feature>
<name>A0A6A6C4B2_ZASCE</name>
<feature type="compositionally biased region" description="Basic and acidic residues" evidence="1">
    <location>
        <begin position="44"/>
        <end position="53"/>
    </location>
</feature>
<feature type="compositionally biased region" description="Polar residues" evidence="1">
    <location>
        <begin position="196"/>
        <end position="221"/>
    </location>
</feature>
<evidence type="ECO:0000256" key="1">
    <source>
        <dbReference type="SAM" id="MobiDB-lite"/>
    </source>
</evidence>
<sequence>MVSQQKHRTGPRGGSRIPVSEVSDSEDDSDEDVAAPANTTMSPKKTDLIRSRAQESNLPNYKLRHPEGSVLAQLPNRISKPFSSSQGSPRSKRYPTDTPSGDRLESETSVSKGDNDPNRDNESDVEDDSEKEGDSDSHEESRGSKELAKSQAKAAAFQAPLRELNPSVWRRELESRSTRPVTPSSAHCSQSSQGSDGFSKQRSSQYPCASQPVASESGASSKSDDNVQPVETLARRKRRLSASPAQDSKPSPRRFKYRPVESPPKETAFASLFRQSQSSQSSQPSQETRKRPSKPVSTTGCVYVLHDDDTGHVKIGISRSAKTRYASLRRRCRKPNLTLEWHTGESIPWGQLQRLEKIVHWDLAQFNRRYKCNCGATHTEWFDVEIREAKRTVEMWLRYQRMRVDVTTQDLERLRTGFPKEEGNTWLGVRTLNHVKRCEYWHWKLFGEMYDEAFCEE</sequence>
<dbReference type="InterPro" id="IPR018306">
    <property type="entry name" value="Phage_T5_Orf172_DNA-bd"/>
</dbReference>
<dbReference type="Pfam" id="PF10544">
    <property type="entry name" value="T5orf172"/>
    <property type="match status" value="1"/>
</dbReference>
<keyword evidence="4" id="KW-1185">Reference proteome</keyword>
<reference evidence="3" key="1">
    <citation type="journal article" date="2020" name="Stud. Mycol.">
        <title>101 Dothideomycetes genomes: a test case for predicting lifestyles and emergence of pathogens.</title>
        <authorList>
            <person name="Haridas S."/>
            <person name="Albert R."/>
            <person name="Binder M."/>
            <person name="Bloem J."/>
            <person name="Labutti K."/>
            <person name="Salamov A."/>
            <person name="Andreopoulos B."/>
            <person name="Baker S."/>
            <person name="Barry K."/>
            <person name="Bills G."/>
            <person name="Bluhm B."/>
            <person name="Cannon C."/>
            <person name="Castanera R."/>
            <person name="Culley D."/>
            <person name="Daum C."/>
            <person name="Ezra D."/>
            <person name="Gonzalez J."/>
            <person name="Henrissat B."/>
            <person name="Kuo A."/>
            <person name="Liang C."/>
            <person name="Lipzen A."/>
            <person name="Lutzoni F."/>
            <person name="Magnuson J."/>
            <person name="Mondo S."/>
            <person name="Nolan M."/>
            <person name="Ohm R."/>
            <person name="Pangilinan J."/>
            <person name="Park H.-J."/>
            <person name="Ramirez L."/>
            <person name="Alfaro M."/>
            <person name="Sun H."/>
            <person name="Tritt A."/>
            <person name="Yoshinaga Y."/>
            <person name="Zwiers L.-H."/>
            <person name="Turgeon B."/>
            <person name="Goodwin S."/>
            <person name="Spatafora J."/>
            <person name="Crous P."/>
            <person name="Grigoriev I."/>
        </authorList>
    </citation>
    <scope>NUCLEOTIDE SEQUENCE</scope>
    <source>
        <strain evidence="3">ATCC 36951</strain>
    </source>
</reference>
<gene>
    <name evidence="3" type="ORF">M409DRAFT_58643</name>
</gene>
<organism evidence="3 4">
    <name type="scientific">Zasmidium cellare ATCC 36951</name>
    <dbReference type="NCBI Taxonomy" id="1080233"/>
    <lineage>
        <taxon>Eukaryota</taxon>
        <taxon>Fungi</taxon>
        <taxon>Dikarya</taxon>
        <taxon>Ascomycota</taxon>
        <taxon>Pezizomycotina</taxon>
        <taxon>Dothideomycetes</taxon>
        <taxon>Dothideomycetidae</taxon>
        <taxon>Mycosphaerellales</taxon>
        <taxon>Mycosphaerellaceae</taxon>
        <taxon>Zasmidium</taxon>
    </lineage>
</organism>
<dbReference type="RefSeq" id="XP_033662750.1">
    <property type="nucleotide sequence ID" value="XM_033813962.1"/>
</dbReference>
<feature type="compositionally biased region" description="Low complexity" evidence="1">
    <location>
        <begin position="149"/>
        <end position="159"/>
    </location>
</feature>
<dbReference type="EMBL" id="ML993616">
    <property type="protein sequence ID" value="KAF2161861.1"/>
    <property type="molecule type" value="Genomic_DNA"/>
</dbReference>
<evidence type="ECO:0000313" key="3">
    <source>
        <dbReference type="EMBL" id="KAF2161861.1"/>
    </source>
</evidence>
<protein>
    <recommendedName>
        <fullName evidence="2">Bacteriophage T5 Orf172 DNA-binding domain-containing protein</fullName>
    </recommendedName>
</protein>
<dbReference type="GeneID" id="54567234"/>
<feature type="compositionally biased region" description="Basic and acidic residues" evidence="1">
    <location>
        <begin position="113"/>
        <end position="122"/>
    </location>
</feature>
<dbReference type="SMART" id="SM00974">
    <property type="entry name" value="T5orf172"/>
    <property type="match status" value="1"/>
</dbReference>
<feature type="compositionally biased region" description="Low complexity" evidence="1">
    <location>
        <begin position="275"/>
        <end position="286"/>
    </location>
</feature>
<feature type="compositionally biased region" description="Basic and acidic residues" evidence="1">
    <location>
        <begin position="132"/>
        <end position="148"/>
    </location>
</feature>
<feature type="compositionally biased region" description="Acidic residues" evidence="1">
    <location>
        <begin position="23"/>
        <end position="33"/>
    </location>
</feature>
<dbReference type="Proteomes" id="UP000799537">
    <property type="component" value="Unassembled WGS sequence"/>
</dbReference>
<feature type="compositionally biased region" description="Low complexity" evidence="1">
    <location>
        <begin position="184"/>
        <end position="195"/>
    </location>
</feature>
<evidence type="ECO:0000259" key="2">
    <source>
        <dbReference type="SMART" id="SM00974"/>
    </source>
</evidence>
<accession>A0A6A6C4B2</accession>
<dbReference type="OrthoDB" id="3511049at2759"/>
<dbReference type="AlphaFoldDB" id="A0A6A6C4B2"/>
<feature type="compositionally biased region" description="Basic residues" evidence="1">
    <location>
        <begin position="1"/>
        <end position="10"/>
    </location>
</feature>
<evidence type="ECO:0000313" key="4">
    <source>
        <dbReference type="Proteomes" id="UP000799537"/>
    </source>
</evidence>
<feature type="region of interest" description="Disordered" evidence="1">
    <location>
        <begin position="1"/>
        <end position="299"/>
    </location>
</feature>
<proteinExistence type="predicted"/>